<reference evidence="5 6" key="1">
    <citation type="submission" date="2018-08" db="EMBL/GenBank/DDBJ databases">
        <title>Pseudooceanicola sediminis CY03 in the family Rhodobacteracea.</title>
        <authorList>
            <person name="Zhang Y.-J."/>
        </authorList>
    </citation>
    <scope>NUCLEOTIDE SEQUENCE [LARGE SCALE GENOMIC DNA]</scope>
    <source>
        <strain evidence="5 6">CY03</strain>
    </source>
</reference>
<evidence type="ECO:0000256" key="2">
    <source>
        <dbReference type="ARBA" id="ARBA00022630"/>
    </source>
</evidence>
<dbReference type="InterPro" id="IPR050641">
    <property type="entry name" value="RIFMO-like"/>
</dbReference>
<evidence type="ECO:0000259" key="4">
    <source>
        <dbReference type="Pfam" id="PF01494"/>
    </source>
</evidence>
<dbReference type="PANTHER" id="PTHR43004">
    <property type="entry name" value="TRK SYSTEM POTASSIUM UPTAKE PROTEIN"/>
    <property type="match status" value="1"/>
</dbReference>
<dbReference type="Gene3D" id="3.30.70.2450">
    <property type="match status" value="1"/>
</dbReference>
<keyword evidence="6" id="KW-1185">Reference proteome</keyword>
<feature type="domain" description="FAD-binding" evidence="4">
    <location>
        <begin position="11"/>
        <end position="349"/>
    </location>
</feature>
<evidence type="ECO:0000313" key="5">
    <source>
        <dbReference type="EMBL" id="RII37879.1"/>
    </source>
</evidence>
<keyword evidence="5" id="KW-0503">Monooxygenase</keyword>
<keyword evidence="3" id="KW-0274">FAD</keyword>
<organism evidence="5 6">
    <name type="scientific">Pseudooceanicola sediminis</name>
    <dbReference type="NCBI Taxonomy" id="2211117"/>
    <lineage>
        <taxon>Bacteria</taxon>
        <taxon>Pseudomonadati</taxon>
        <taxon>Pseudomonadota</taxon>
        <taxon>Alphaproteobacteria</taxon>
        <taxon>Rhodobacterales</taxon>
        <taxon>Paracoccaceae</taxon>
        <taxon>Pseudooceanicola</taxon>
    </lineage>
</organism>
<dbReference type="RefSeq" id="WP_119399802.1">
    <property type="nucleotide sequence ID" value="NZ_QWJJ01000013.1"/>
</dbReference>
<comment type="caution">
    <text evidence="5">The sequence shown here is derived from an EMBL/GenBank/DDBJ whole genome shotgun (WGS) entry which is preliminary data.</text>
</comment>
<keyword evidence="2" id="KW-0285">Flavoprotein</keyword>
<dbReference type="EMBL" id="QWJJ01000013">
    <property type="protein sequence ID" value="RII37879.1"/>
    <property type="molecule type" value="Genomic_DNA"/>
</dbReference>
<gene>
    <name evidence="5" type="ORF">DL237_14475</name>
</gene>
<dbReference type="PRINTS" id="PR00420">
    <property type="entry name" value="RNGMNOXGNASE"/>
</dbReference>
<dbReference type="Gene3D" id="3.50.50.60">
    <property type="entry name" value="FAD/NAD(P)-binding domain"/>
    <property type="match status" value="1"/>
</dbReference>
<dbReference type="SUPFAM" id="SSF51905">
    <property type="entry name" value="FAD/NAD(P)-binding domain"/>
    <property type="match status" value="1"/>
</dbReference>
<dbReference type="GO" id="GO:0071949">
    <property type="term" value="F:FAD binding"/>
    <property type="evidence" value="ECO:0007669"/>
    <property type="project" value="InterPro"/>
</dbReference>
<dbReference type="InterPro" id="IPR002938">
    <property type="entry name" value="FAD-bd"/>
</dbReference>
<proteinExistence type="predicted"/>
<evidence type="ECO:0000256" key="1">
    <source>
        <dbReference type="ARBA" id="ARBA00001974"/>
    </source>
</evidence>
<name>A0A399J003_9RHOB</name>
<comment type="cofactor">
    <cofactor evidence="1">
        <name>FAD</name>
        <dbReference type="ChEBI" id="CHEBI:57692"/>
    </cofactor>
</comment>
<dbReference type="Proteomes" id="UP000265848">
    <property type="component" value="Unassembled WGS sequence"/>
</dbReference>
<sequence length="405" mass="45280">MTHSKDARSRRVIVVGAGPVGLVAACSLVEEGIPVTIIEKTPDLPEDLRASTFHPPTLDMLDRFGVTEGLIERGLVCPHWQFRDREEGVVATYDLGVLKDDTNHPYRLQCEQWKLTQALRDLLEASDLAELLYNRRATALSQDDDGVTLTVEHDDGRVETMAADYVIAADGAHSALRKTLEIPFEGMTIPEIFLSMSTEFDFQQAMPDLAPIAYLTDPREWAVLLRTPSLWRVLLPTDPDMSEAQIKDPALMETRLQALCPKDTPYEVVHATAYRVHQRVAQTYVKGRVFLAGDSAHLNNPLGGMGMNGGVHDAVNLVDKLARVWRGEAALDLLDLYDQQRRKACIDTVQSQSIRNRRMMAETDPAARAAYHDDMRAVVADPVRHRQFMLQSSMIQSLRDVEALA</sequence>
<dbReference type="GO" id="GO:0016709">
    <property type="term" value="F:oxidoreductase activity, acting on paired donors, with incorporation or reduction of molecular oxygen, NAD(P)H as one donor, and incorporation of one atom of oxygen"/>
    <property type="evidence" value="ECO:0007669"/>
    <property type="project" value="UniProtKB-ARBA"/>
</dbReference>
<protein>
    <submittedName>
        <fullName evidence="5">FAD-dependent monooxygenase</fullName>
    </submittedName>
</protein>
<evidence type="ECO:0000256" key="3">
    <source>
        <dbReference type="ARBA" id="ARBA00022827"/>
    </source>
</evidence>
<keyword evidence="5" id="KW-0560">Oxidoreductase</keyword>
<dbReference type="Pfam" id="PF01494">
    <property type="entry name" value="FAD_binding_3"/>
    <property type="match status" value="1"/>
</dbReference>
<dbReference type="PROSITE" id="PS51257">
    <property type="entry name" value="PROKAR_LIPOPROTEIN"/>
    <property type="match status" value="1"/>
</dbReference>
<dbReference type="InterPro" id="IPR036188">
    <property type="entry name" value="FAD/NAD-bd_sf"/>
</dbReference>
<dbReference type="PANTHER" id="PTHR43004:SF19">
    <property type="entry name" value="BINDING MONOOXYGENASE, PUTATIVE (JCVI)-RELATED"/>
    <property type="match status" value="1"/>
</dbReference>
<dbReference type="AlphaFoldDB" id="A0A399J003"/>
<dbReference type="OrthoDB" id="9791689at2"/>
<accession>A0A399J003</accession>
<evidence type="ECO:0000313" key="6">
    <source>
        <dbReference type="Proteomes" id="UP000265848"/>
    </source>
</evidence>